<reference evidence="2" key="1">
    <citation type="journal article" date="2020" name="mSystems">
        <title>Genome- and Community-Level Interaction Insights into Carbon Utilization and Element Cycling Functions of Hydrothermarchaeota in Hydrothermal Sediment.</title>
        <authorList>
            <person name="Zhou Z."/>
            <person name="Liu Y."/>
            <person name="Xu W."/>
            <person name="Pan J."/>
            <person name="Luo Z.H."/>
            <person name="Li M."/>
        </authorList>
    </citation>
    <scope>NUCLEOTIDE SEQUENCE [LARGE SCALE GENOMIC DNA]</scope>
    <source>
        <strain evidence="2">SpSt-735</strain>
    </source>
</reference>
<name>A0A7C4FFR1_THEPE</name>
<dbReference type="InterPro" id="IPR013422">
    <property type="entry name" value="CRISPR-assoc_prot_Cas5_N"/>
</dbReference>
<protein>
    <submittedName>
        <fullName evidence="2">CRISPR-associated protein Cas5</fullName>
    </submittedName>
</protein>
<dbReference type="AlphaFoldDB" id="A0A7C4FFR1"/>
<accession>A0A7C4FFR1</accession>
<dbReference type="GO" id="GO:0051607">
    <property type="term" value="P:defense response to virus"/>
    <property type="evidence" value="ECO:0007669"/>
    <property type="project" value="UniProtKB-KW"/>
</dbReference>
<proteinExistence type="predicted"/>
<evidence type="ECO:0000313" key="2">
    <source>
        <dbReference type="EMBL" id="HGI44291.1"/>
    </source>
</evidence>
<sequence>MKAYSIDIEFMWGFQARVAGLGKSPPSFLFPPPTTLLGALAASYGRRARRGESEGARLMQELSRYILVLSFRPINAIPLTFMDVGRVIAPGARGGVNYPTAKDVFVYKSFDAPARGSTIMGSIDEEPPRIRYVLVVEDDAPLAQEDLWSIRRLGSKESLVSVVRAEETPVSELGGSVHEGRLTLYATPEVEGLRVERHDPVARELYVSPYRLDGSPSAAYVQGAGILPYLVPMRLEHAEGCLEVSGTLSGYSFYEVEDPERGRNVVVGVAR</sequence>
<dbReference type="EMBL" id="DTFI01000230">
    <property type="protein sequence ID" value="HGI44291.1"/>
    <property type="molecule type" value="Genomic_DNA"/>
</dbReference>
<organism evidence="2">
    <name type="scientific">Thermofilum pendens</name>
    <dbReference type="NCBI Taxonomy" id="2269"/>
    <lineage>
        <taxon>Archaea</taxon>
        <taxon>Thermoproteota</taxon>
        <taxon>Thermoprotei</taxon>
        <taxon>Thermofilales</taxon>
        <taxon>Thermofilaceae</taxon>
        <taxon>Thermofilum</taxon>
    </lineage>
</organism>
<comment type="caution">
    <text evidence="2">The sequence shown here is derived from an EMBL/GenBank/DDBJ whole genome shotgun (WGS) entry which is preliminary data.</text>
</comment>
<gene>
    <name evidence="2" type="primary">cas5</name>
    <name evidence="2" type="ORF">ENV17_07915</name>
</gene>
<dbReference type="NCBIfam" id="TIGR02593">
    <property type="entry name" value="CRISPR_cas5"/>
    <property type="match status" value="1"/>
</dbReference>
<keyword evidence="1" id="KW-0051">Antiviral defense</keyword>
<evidence type="ECO:0000256" key="1">
    <source>
        <dbReference type="ARBA" id="ARBA00023118"/>
    </source>
</evidence>
<dbReference type="InterPro" id="IPR053725">
    <property type="entry name" value="CRISPR_Cas5_sf"/>
</dbReference>
<dbReference type="Gene3D" id="3.30.70.3120">
    <property type="match status" value="1"/>
</dbReference>